<reference evidence="2 3" key="1">
    <citation type="journal article" date="2019" name="ISME J.">
        <title>Isolation and characterization of a thermophilic sulfur- and iron-reducing thaumarchaeote from a terrestrial acidic hot spring.</title>
        <authorList>
            <person name="Kato S."/>
            <person name="Itoh T."/>
            <person name="Yuki M."/>
            <person name="Nagamori M."/>
            <person name="Ohnishi M."/>
            <person name="Uematsu K."/>
            <person name="Suzuki K."/>
            <person name="Takashina T."/>
            <person name="Ohkuma M."/>
        </authorList>
    </citation>
    <scope>NUCLEOTIDE SEQUENCE [LARGE SCALE GENOMIC DNA]</scope>
    <source>
        <strain evidence="2 3">NAS-02</strain>
    </source>
</reference>
<dbReference type="Proteomes" id="UP000509448">
    <property type="component" value="Chromosome"/>
</dbReference>
<evidence type="ECO:0000259" key="1">
    <source>
        <dbReference type="Pfam" id="PF08241"/>
    </source>
</evidence>
<proteinExistence type="predicted"/>
<dbReference type="AlphaFoldDB" id="A0A4P2VL37"/>
<dbReference type="KEGG" id="ccai:NAS2_0516"/>
<feature type="domain" description="Methyltransferase type 11" evidence="1">
    <location>
        <begin position="37"/>
        <end position="123"/>
    </location>
</feature>
<dbReference type="GO" id="GO:0008757">
    <property type="term" value="F:S-adenosylmethionine-dependent methyltransferase activity"/>
    <property type="evidence" value="ECO:0007669"/>
    <property type="project" value="InterPro"/>
</dbReference>
<protein>
    <submittedName>
        <fullName evidence="2">Biotin synthesis protein BioC</fullName>
    </submittedName>
</protein>
<dbReference type="Gene3D" id="3.40.50.150">
    <property type="entry name" value="Vaccinia Virus protein VP39"/>
    <property type="match status" value="1"/>
</dbReference>
<organism evidence="2 3">
    <name type="scientific">Conexivisphaera calida</name>
    <dbReference type="NCBI Taxonomy" id="1874277"/>
    <lineage>
        <taxon>Archaea</taxon>
        <taxon>Nitrososphaerota</taxon>
        <taxon>Conexivisphaeria</taxon>
        <taxon>Conexivisphaerales</taxon>
        <taxon>Conexivisphaeraceae</taxon>
        <taxon>Conexivisphaera</taxon>
    </lineage>
</organism>
<dbReference type="EMBL" id="AP018732">
    <property type="protein sequence ID" value="BBE41905.1"/>
    <property type="molecule type" value="Genomic_DNA"/>
</dbReference>
<dbReference type="PANTHER" id="PTHR43591">
    <property type="entry name" value="METHYLTRANSFERASE"/>
    <property type="match status" value="1"/>
</dbReference>
<keyword evidence="3" id="KW-1185">Reference proteome</keyword>
<name>A0A4P2VL37_9ARCH</name>
<evidence type="ECO:0000313" key="3">
    <source>
        <dbReference type="Proteomes" id="UP000509448"/>
    </source>
</evidence>
<gene>
    <name evidence="2" type="ORF">NAS2_0516</name>
</gene>
<dbReference type="Pfam" id="PF08241">
    <property type="entry name" value="Methyltransf_11"/>
    <property type="match status" value="1"/>
</dbReference>
<dbReference type="SUPFAM" id="SSF53335">
    <property type="entry name" value="S-adenosyl-L-methionine-dependent methyltransferases"/>
    <property type="match status" value="1"/>
</dbReference>
<accession>A0A4P2VL37</accession>
<dbReference type="CDD" id="cd02440">
    <property type="entry name" value="AdoMet_MTases"/>
    <property type="match status" value="1"/>
</dbReference>
<dbReference type="InterPro" id="IPR029063">
    <property type="entry name" value="SAM-dependent_MTases_sf"/>
</dbReference>
<evidence type="ECO:0000313" key="2">
    <source>
        <dbReference type="EMBL" id="BBE41905.1"/>
    </source>
</evidence>
<dbReference type="InterPro" id="IPR013216">
    <property type="entry name" value="Methyltransf_11"/>
</dbReference>
<sequence>MRLYDADADKYELRYGAEQMPKARDAFGMASPRYPVLDVGCGTGILLRELGMMSVGLDISWSMLRIAGSKARAELVLGDMERMPFRSGSFTTVYSLTAVQLAEDLVWAMSELARVAKDDSAIVVSAHRATEASGELARAAAMAGLHVISEKPPDDSNVDRMILCTKHPQ</sequence>